<dbReference type="EMBL" id="JAXCGZ010015600">
    <property type="protein sequence ID" value="KAK7070020.1"/>
    <property type="molecule type" value="Genomic_DNA"/>
</dbReference>
<dbReference type="AlphaFoldDB" id="A0AAN8WPR6"/>
<name>A0AAN8WPR6_HALRR</name>
<sequence>MSCFFLEQLIALYNSVRSSVVLMNSLISPNVYVILVKEIEFFNNGFNHWVRFGKQDNSKNAVPIVIIINAIGDV</sequence>
<dbReference type="Proteomes" id="UP001381693">
    <property type="component" value="Unassembled WGS sequence"/>
</dbReference>
<proteinExistence type="predicted"/>
<evidence type="ECO:0000313" key="1">
    <source>
        <dbReference type="EMBL" id="KAK7070020.1"/>
    </source>
</evidence>
<comment type="caution">
    <text evidence="1">The sequence shown here is derived from an EMBL/GenBank/DDBJ whole genome shotgun (WGS) entry which is preliminary data.</text>
</comment>
<protein>
    <submittedName>
        <fullName evidence="1">Uncharacterized protein</fullName>
    </submittedName>
</protein>
<keyword evidence="2" id="KW-1185">Reference proteome</keyword>
<reference evidence="1 2" key="1">
    <citation type="submission" date="2023-11" db="EMBL/GenBank/DDBJ databases">
        <title>Halocaridina rubra genome assembly.</title>
        <authorList>
            <person name="Smith C."/>
        </authorList>
    </citation>
    <scope>NUCLEOTIDE SEQUENCE [LARGE SCALE GENOMIC DNA]</scope>
    <source>
        <strain evidence="1">EP-1</strain>
        <tissue evidence="1">Whole</tissue>
    </source>
</reference>
<organism evidence="1 2">
    <name type="scientific">Halocaridina rubra</name>
    <name type="common">Hawaiian red shrimp</name>
    <dbReference type="NCBI Taxonomy" id="373956"/>
    <lineage>
        <taxon>Eukaryota</taxon>
        <taxon>Metazoa</taxon>
        <taxon>Ecdysozoa</taxon>
        <taxon>Arthropoda</taxon>
        <taxon>Crustacea</taxon>
        <taxon>Multicrustacea</taxon>
        <taxon>Malacostraca</taxon>
        <taxon>Eumalacostraca</taxon>
        <taxon>Eucarida</taxon>
        <taxon>Decapoda</taxon>
        <taxon>Pleocyemata</taxon>
        <taxon>Caridea</taxon>
        <taxon>Atyoidea</taxon>
        <taxon>Atyidae</taxon>
        <taxon>Halocaridina</taxon>
    </lineage>
</organism>
<evidence type="ECO:0000313" key="2">
    <source>
        <dbReference type="Proteomes" id="UP001381693"/>
    </source>
</evidence>
<accession>A0AAN8WPR6</accession>
<gene>
    <name evidence="1" type="ORF">SK128_007845</name>
</gene>